<name>A0A344TYT9_9ACTN</name>
<evidence type="ECO:0000313" key="3">
    <source>
        <dbReference type="Proteomes" id="UP000252004"/>
    </source>
</evidence>
<keyword evidence="3" id="KW-1185">Reference proteome</keyword>
<dbReference type="InterPro" id="IPR036188">
    <property type="entry name" value="FAD/NAD-bd_sf"/>
</dbReference>
<dbReference type="Gene3D" id="3.50.50.60">
    <property type="entry name" value="FAD/NAD(P)-binding domain"/>
    <property type="match status" value="1"/>
</dbReference>
<dbReference type="PANTHER" id="PTHR43422">
    <property type="entry name" value="THIAMINE THIAZOLE SYNTHASE"/>
    <property type="match status" value="1"/>
</dbReference>
<dbReference type="OrthoDB" id="9790035at2"/>
<dbReference type="Pfam" id="PF12831">
    <property type="entry name" value="FAD_oxidored"/>
    <property type="match status" value="1"/>
</dbReference>
<evidence type="ECO:0000313" key="2">
    <source>
        <dbReference type="EMBL" id="AXE23810.1"/>
    </source>
</evidence>
<gene>
    <name evidence="2" type="ORF">C0216_10350</name>
</gene>
<dbReference type="PANTHER" id="PTHR43422:SF3">
    <property type="entry name" value="THIAMINE THIAZOLE SYNTHASE"/>
    <property type="match status" value="1"/>
</dbReference>
<evidence type="ECO:0000256" key="1">
    <source>
        <dbReference type="SAM" id="MobiDB-lite"/>
    </source>
</evidence>
<protein>
    <submittedName>
        <fullName evidence="2">Pyridine nucleotide-disulfide oxidoreductase</fullName>
    </submittedName>
</protein>
<dbReference type="KEGG" id="sgz:C0216_10350"/>
<dbReference type="SUPFAM" id="SSF51905">
    <property type="entry name" value="FAD/NAD(P)-binding domain"/>
    <property type="match status" value="1"/>
</dbReference>
<dbReference type="Proteomes" id="UP000252004">
    <property type="component" value="Chromosome"/>
</dbReference>
<dbReference type="PRINTS" id="PR00420">
    <property type="entry name" value="RNGMNOXGNASE"/>
</dbReference>
<feature type="compositionally biased region" description="Pro residues" evidence="1">
    <location>
        <begin position="478"/>
        <end position="487"/>
    </location>
</feature>
<accession>A0A344TYT9</accession>
<feature type="compositionally biased region" description="Low complexity" evidence="1">
    <location>
        <begin position="501"/>
        <end position="511"/>
    </location>
</feature>
<reference evidence="2 3" key="1">
    <citation type="submission" date="2018-01" db="EMBL/GenBank/DDBJ databases">
        <title>Draft genome Sequence of streptomyces globosus LZH-48.</title>
        <authorList>
            <person name="Ran K."/>
            <person name="Li Z."/>
            <person name="Wei S."/>
            <person name="Dong R."/>
        </authorList>
    </citation>
    <scope>NUCLEOTIDE SEQUENCE [LARGE SCALE GENOMIC DNA]</scope>
    <source>
        <strain evidence="2 3">LZH-48</strain>
    </source>
</reference>
<organism evidence="2 3">
    <name type="scientific">Streptomyces globosus</name>
    <dbReference type="NCBI Taxonomy" id="68209"/>
    <lineage>
        <taxon>Bacteria</taxon>
        <taxon>Bacillati</taxon>
        <taxon>Actinomycetota</taxon>
        <taxon>Actinomycetes</taxon>
        <taxon>Kitasatosporales</taxon>
        <taxon>Streptomycetaceae</taxon>
        <taxon>Streptomyces</taxon>
    </lineage>
</organism>
<dbReference type="RefSeq" id="WP_114054989.1">
    <property type="nucleotide sequence ID" value="NZ_CP030862.1"/>
</dbReference>
<proteinExistence type="predicted"/>
<feature type="region of interest" description="Disordered" evidence="1">
    <location>
        <begin position="471"/>
        <end position="511"/>
    </location>
</feature>
<sequence length="511" mass="53909">MTAYPQPRHAVVIGGSMAGLLAAAVLAEHATVTIVDADVLPDGPVPRRGLPQARHVHVLWSGGARAIEKILPGITQEWIAAGAMRRSLPVELVTMTAQGWIPRCREKQFTISCSRDLLDAVVRARVRGLRGVTVLQRSRVRALEGTAARITGVRVDTPEEKGRLVTADLVVDASGRGSRSRIWLRELGAGGIRQAEVDSGLVYATRLFEAPPGAHESGFPIVNVQSDPRVPVPGRTATIVPIENGQWQATLSGTRGGQPTGDPELFVPFAKSVRDPIVGELLEKRRPLTDVAVTQGTANRRVYFEKADLPDGFFAVGDSVATFNPLYGQGMTVAARGLLAVRALLRAKGLAHPSIGREAQRALAPQVATAWELATSQDILYPGATGMRPRTGTGLLNAYVSRLMTGATTREALTAAFLQVITMSSPPTHWLGPSVVWHVLRASDRGALKAAPLTAAERAVAGLDADPVRAAVAAAEPAGPPPSPPADPAGSPDPADPVDPVDPVGRAGRAR</sequence>
<dbReference type="AlphaFoldDB" id="A0A344TYT9"/>
<dbReference type="EMBL" id="CP030862">
    <property type="protein sequence ID" value="AXE23810.1"/>
    <property type="molecule type" value="Genomic_DNA"/>
</dbReference>